<evidence type="ECO:0000313" key="3">
    <source>
        <dbReference type="EMBL" id="STX62217.1"/>
    </source>
</evidence>
<dbReference type="EMBL" id="LNYN01000035">
    <property type="protein sequence ID" value="KTD31703.1"/>
    <property type="molecule type" value="Genomic_DNA"/>
</dbReference>
<dbReference type="RefSeq" id="WP_028385308.1">
    <property type="nucleotide sequence ID" value="NZ_CAAAJG010000019.1"/>
</dbReference>
<dbReference type="OrthoDB" id="5652980at2"/>
<sequence length="247" mass="28747">MNRQSGFSLSELLISLFLASIIITTLIHMYLMTKGQYLEYQKILEERFELQWVSDLLTDSIRRAGFTPCLGIEQLKTADRRKIGETLWGIKSENNSRSFIRINRMSDVFSERASFLSPTELVVHSSVVFNERRPLVIADCTHAEVHQILKVEQREGGQHITLVKPRRFNYKQPLYAGEWLEEQWFIKSNPQHINTLHYQLAQSEELSPLIHSLRTTQQKIRGKNVLKVTMGLEHDKTHEFIVVVRGT</sequence>
<proteinExistence type="predicted"/>
<reference evidence="2 4" key="1">
    <citation type="submission" date="2015-11" db="EMBL/GenBank/DDBJ databases">
        <title>Genomic analysis of 38 Legionella species identifies large and diverse effector repertoires.</title>
        <authorList>
            <person name="Burstein D."/>
            <person name="Amaro F."/>
            <person name="Zusman T."/>
            <person name="Lifshitz Z."/>
            <person name="Cohen O."/>
            <person name="Gilbert J.A."/>
            <person name="Pupko T."/>
            <person name="Shuman H.A."/>
            <person name="Segal G."/>
        </authorList>
    </citation>
    <scope>NUCLEOTIDE SEQUENCE [LARGE SCALE GENOMIC DNA]</scope>
    <source>
        <strain evidence="2 4">ATCC 43877</strain>
    </source>
</reference>
<dbReference type="Proteomes" id="UP000054985">
    <property type="component" value="Unassembled WGS sequence"/>
</dbReference>
<dbReference type="EMBL" id="UGOG01000001">
    <property type="protein sequence ID" value="STX62217.1"/>
    <property type="molecule type" value="Genomic_DNA"/>
</dbReference>
<gene>
    <name evidence="2" type="ORF">Lmor_2579</name>
    <name evidence="3" type="ORF">NCTC12239_01138</name>
</gene>
<evidence type="ECO:0000313" key="4">
    <source>
        <dbReference type="Proteomes" id="UP000054985"/>
    </source>
</evidence>
<feature type="transmembrane region" description="Helical" evidence="1">
    <location>
        <begin position="12"/>
        <end position="32"/>
    </location>
</feature>
<keyword evidence="1" id="KW-0812">Transmembrane</keyword>
<organism evidence="3 5">
    <name type="scientific">Legionella moravica</name>
    <dbReference type="NCBI Taxonomy" id="39962"/>
    <lineage>
        <taxon>Bacteria</taxon>
        <taxon>Pseudomonadati</taxon>
        <taxon>Pseudomonadota</taxon>
        <taxon>Gammaproteobacteria</taxon>
        <taxon>Legionellales</taxon>
        <taxon>Legionellaceae</taxon>
        <taxon>Legionella</taxon>
    </lineage>
</organism>
<evidence type="ECO:0000313" key="5">
    <source>
        <dbReference type="Proteomes" id="UP000254040"/>
    </source>
</evidence>
<dbReference type="STRING" id="39962.Lmor_2579"/>
<evidence type="ECO:0000313" key="2">
    <source>
        <dbReference type="EMBL" id="KTD31703.1"/>
    </source>
</evidence>
<evidence type="ECO:0000256" key="1">
    <source>
        <dbReference type="SAM" id="Phobius"/>
    </source>
</evidence>
<keyword evidence="1" id="KW-0472">Membrane</keyword>
<keyword evidence="4" id="KW-1185">Reference proteome</keyword>
<keyword evidence="1" id="KW-1133">Transmembrane helix</keyword>
<name>A0A378JW20_9GAMM</name>
<dbReference type="Pfam" id="PF07963">
    <property type="entry name" value="N_methyl"/>
    <property type="match status" value="1"/>
</dbReference>
<reference evidence="3 5" key="2">
    <citation type="submission" date="2018-06" db="EMBL/GenBank/DDBJ databases">
        <authorList>
            <consortium name="Pathogen Informatics"/>
            <person name="Doyle S."/>
        </authorList>
    </citation>
    <scope>NUCLEOTIDE SEQUENCE [LARGE SCALE GENOMIC DNA]</scope>
    <source>
        <strain evidence="3 5">NCTC12239</strain>
    </source>
</reference>
<dbReference type="Proteomes" id="UP000254040">
    <property type="component" value="Unassembled WGS sequence"/>
</dbReference>
<accession>A0A378JW20</accession>
<dbReference type="InterPro" id="IPR012902">
    <property type="entry name" value="N_methyl_site"/>
</dbReference>
<dbReference type="AlphaFoldDB" id="A0A378JW20"/>
<protein>
    <submittedName>
        <fullName evidence="3">Tfp pilus assembly protein PilW</fullName>
    </submittedName>
</protein>